<dbReference type="InterPro" id="IPR053967">
    <property type="entry name" value="LlgE_F_G-like_D1"/>
</dbReference>
<reference evidence="5" key="2">
    <citation type="journal article" date="2021" name="Data Brief">
        <title>Draft genome sequence data of the facultative, thermophilic, xylanolytic bacterium Paenibacillus sp. strain DA-C8.</title>
        <authorList>
            <person name="Chhe C."/>
            <person name="Uke A."/>
            <person name="Baramee S."/>
            <person name="Ungkulpasvich U."/>
            <person name="Tachaapaikoon C."/>
            <person name="Pason P."/>
            <person name="Waeonukul R."/>
            <person name="Ratanakhanokchai K."/>
            <person name="Kosugi A."/>
        </authorList>
    </citation>
    <scope>NUCLEOTIDE SEQUENCE</scope>
    <source>
        <strain evidence="5">DA-C8</strain>
    </source>
</reference>
<dbReference type="SUPFAM" id="SSF117143">
    <property type="entry name" value="Flagellar hook protein flgE"/>
    <property type="match status" value="1"/>
</dbReference>
<evidence type="ECO:0000313" key="5">
    <source>
        <dbReference type="EMBL" id="GFR39409.1"/>
    </source>
</evidence>
<dbReference type="GO" id="GO:0071978">
    <property type="term" value="P:bacterial-type flagellum-dependent swarming motility"/>
    <property type="evidence" value="ECO:0007669"/>
    <property type="project" value="TreeGrafter"/>
</dbReference>
<sequence length="289" mass="31662">MIRGLYTAASAMITQQRRHDAITNNISNLQTPGYKQETAAVRSFPELLIHLMENNGQGQPARSIGRLNTGVFVEENIPSFLQGDLSRTNQPGDLALISNIQVPGVAFDQNGQAVVDGEIVYQPQAFFTVQGADGEPRYTRDGRFHLDEAGQLVNVNGQPVLGVDGEPIVIEGLSMDQIYITDNGTLMNRADGTPLGQQLLISRIDQPNLLIREGSGNYRLSPDAEPAVPIAAEDQVSVRQGYLERSNVDAAQSMVDMMTALRLYEANQRVIQSYDQILDKAVNQIGRIN</sequence>
<dbReference type="EMBL" id="BMAQ01000043">
    <property type="protein sequence ID" value="GFR39409.1"/>
    <property type="molecule type" value="Genomic_DNA"/>
</dbReference>
<dbReference type="GO" id="GO:0009288">
    <property type="term" value="C:bacterial-type flagellum"/>
    <property type="evidence" value="ECO:0007669"/>
    <property type="project" value="TreeGrafter"/>
</dbReference>
<dbReference type="Pfam" id="PF00460">
    <property type="entry name" value="Flg_bb_rod"/>
    <property type="match status" value="1"/>
</dbReference>
<feature type="domain" description="Flagellar basal-body/hook protein C-terminal" evidence="3">
    <location>
        <begin position="239"/>
        <end position="283"/>
    </location>
</feature>
<keyword evidence="5" id="KW-0282">Flagellum</keyword>
<comment type="caution">
    <text evidence="5">The sequence shown here is derived from an EMBL/GenBank/DDBJ whole genome shotgun (WGS) entry which is preliminary data.</text>
</comment>
<evidence type="ECO:0000259" key="4">
    <source>
        <dbReference type="Pfam" id="PF22692"/>
    </source>
</evidence>
<dbReference type="InterPro" id="IPR010930">
    <property type="entry name" value="Flg_bb/hook_C_dom"/>
</dbReference>
<dbReference type="InterPro" id="IPR001444">
    <property type="entry name" value="Flag_bb_rod_N"/>
</dbReference>
<evidence type="ECO:0000313" key="6">
    <source>
        <dbReference type="Proteomes" id="UP000654993"/>
    </source>
</evidence>
<organism evidence="5 6">
    <name type="scientific">Insulibacter thermoxylanivorax</name>
    <dbReference type="NCBI Taxonomy" id="2749268"/>
    <lineage>
        <taxon>Bacteria</taxon>
        <taxon>Bacillati</taxon>
        <taxon>Bacillota</taxon>
        <taxon>Bacilli</taxon>
        <taxon>Bacillales</taxon>
        <taxon>Paenibacillaceae</taxon>
        <taxon>Insulibacter</taxon>
    </lineage>
</organism>
<dbReference type="PANTHER" id="PTHR30435:SF19">
    <property type="entry name" value="FLAGELLAR BASAL-BODY ROD PROTEIN FLGG"/>
    <property type="match status" value="1"/>
</dbReference>
<evidence type="ECO:0000259" key="2">
    <source>
        <dbReference type="Pfam" id="PF00460"/>
    </source>
</evidence>
<keyword evidence="5" id="KW-0969">Cilium</keyword>
<dbReference type="RefSeq" id="WP_200967603.1">
    <property type="nucleotide sequence ID" value="NZ_BMAQ01000043.1"/>
</dbReference>
<dbReference type="Proteomes" id="UP000654993">
    <property type="component" value="Unassembled WGS sequence"/>
</dbReference>
<keyword evidence="5" id="KW-0966">Cell projection</keyword>
<gene>
    <name evidence="5" type="primary">flhO</name>
    <name evidence="5" type="ORF">PRECH8_27050</name>
</gene>
<dbReference type="Pfam" id="PF06429">
    <property type="entry name" value="Flg_bbr_C"/>
    <property type="match status" value="1"/>
</dbReference>
<proteinExistence type="inferred from homology"/>
<feature type="domain" description="Flagellar basal body rod protein N-terminal" evidence="2">
    <location>
        <begin position="5"/>
        <end position="35"/>
    </location>
</feature>
<dbReference type="PANTHER" id="PTHR30435">
    <property type="entry name" value="FLAGELLAR PROTEIN"/>
    <property type="match status" value="1"/>
</dbReference>
<keyword evidence="6" id="KW-1185">Reference proteome</keyword>
<reference evidence="5" key="1">
    <citation type="submission" date="2020-08" db="EMBL/GenBank/DDBJ databases">
        <authorList>
            <person name="Uke A."/>
            <person name="Chhe C."/>
            <person name="Baramee S."/>
            <person name="Kosugi A."/>
        </authorList>
    </citation>
    <scope>NUCLEOTIDE SEQUENCE</scope>
    <source>
        <strain evidence="5">DA-C8</strain>
    </source>
</reference>
<accession>A0A916VH50</accession>
<evidence type="ECO:0000259" key="3">
    <source>
        <dbReference type="Pfam" id="PF06429"/>
    </source>
</evidence>
<name>A0A916VH50_9BACL</name>
<dbReference type="InterPro" id="IPR037925">
    <property type="entry name" value="FlgE/F/G-like"/>
</dbReference>
<feature type="domain" description="Flagellar hook protein FlgE/F/G-like D1" evidence="4">
    <location>
        <begin position="124"/>
        <end position="186"/>
    </location>
</feature>
<dbReference type="Pfam" id="PF22692">
    <property type="entry name" value="LlgE_F_G_D1"/>
    <property type="match status" value="1"/>
</dbReference>
<comment type="similarity">
    <text evidence="1">Belongs to the flagella basal body rod proteins family.</text>
</comment>
<evidence type="ECO:0000256" key="1">
    <source>
        <dbReference type="ARBA" id="ARBA00009677"/>
    </source>
</evidence>
<dbReference type="AlphaFoldDB" id="A0A916VH50"/>
<protein>
    <submittedName>
        <fullName evidence="5">Flagellar hook-basal body complex protein FlhO</fullName>
    </submittedName>
</protein>